<sequence>MALDLIAFRLSQLENVVLGDRLKEITPSELRKSIFDHLVVTHKAVAAAEKRVTISKMLARITEIQKYMDPHFIDVDLMSTRAKTSIILMEKEKLEKTSSALENIRTLAALLNHPAFSELSSLRKRLNTLNLKHMEQKEKSAQLITSSQNLLDTYYNLEFRTVYVSQEICFQAKDVVCGGCLPFVSLVA</sequence>
<protein>
    <submittedName>
        <fullName evidence="1">Uncharacterized protein</fullName>
    </submittedName>
</protein>
<dbReference type="Pfam" id="PF07426">
    <property type="entry name" value="Dynactin_p22"/>
    <property type="match status" value="1"/>
</dbReference>
<dbReference type="PANTHER" id="PTHR28360">
    <property type="entry name" value="DYNACTIN SUBUNIT 3"/>
    <property type="match status" value="1"/>
</dbReference>
<accession>A0A8J4SUT9</accession>
<name>A0A8J4SUT9_9TREM</name>
<gene>
    <name evidence="1" type="ORF">PHET_08083</name>
</gene>
<dbReference type="AlphaFoldDB" id="A0A8J4SUT9"/>
<proteinExistence type="predicted"/>
<comment type="caution">
    <text evidence="1">The sequence shown here is derived from an EMBL/GenBank/DDBJ whole genome shotgun (WGS) entry which is preliminary data.</text>
</comment>
<reference evidence="1" key="1">
    <citation type="submission" date="2019-05" db="EMBL/GenBank/DDBJ databases">
        <title>Annotation for the trematode Paragonimus heterotremus.</title>
        <authorList>
            <person name="Choi Y.-J."/>
        </authorList>
    </citation>
    <scope>NUCLEOTIDE SEQUENCE</scope>
    <source>
        <strain evidence="1">LC</strain>
    </source>
</reference>
<dbReference type="PANTHER" id="PTHR28360:SF1">
    <property type="entry name" value="DYNACTIN SUBUNIT 3"/>
    <property type="match status" value="1"/>
</dbReference>
<evidence type="ECO:0000313" key="1">
    <source>
        <dbReference type="EMBL" id="KAF5398546.1"/>
    </source>
</evidence>
<dbReference type="GO" id="GO:0061640">
    <property type="term" value="P:cytoskeleton-dependent cytokinesis"/>
    <property type="evidence" value="ECO:0007669"/>
    <property type="project" value="InterPro"/>
</dbReference>
<organism evidence="1 2">
    <name type="scientific">Paragonimus heterotremus</name>
    <dbReference type="NCBI Taxonomy" id="100268"/>
    <lineage>
        <taxon>Eukaryota</taxon>
        <taxon>Metazoa</taxon>
        <taxon>Spiralia</taxon>
        <taxon>Lophotrochozoa</taxon>
        <taxon>Platyhelminthes</taxon>
        <taxon>Trematoda</taxon>
        <taxon>Digenea</taxon>
        <taxon>Plagiorchiida</taxon>
        <taxon>Troglotremata</taxon>
        <taxon>Troglotrematidae</taxon>
        <taxon>Paragonimus</taxon>
    </lineage>
</organism>
<evidence type="ECO:0000313" key="2">
    <source>
        <dbReference type="Proteomes" id="UP000748531"/>
    </source>
</evidence>
<dbReference type="OrthoDB" id="16729at2759"/>
<keyword evidence="2" id="KW-1185">Reference proteome</keyword>
<dbReference type="Proteomes" id="UP000748531">
    <property type="component" value="Unassembled WGS sequence"/>
</dbReference>
<dbReference type="GO" id="GO:0005869">
    <property type="term" value="C:dynactin complex"/>
    <property type="evidence" value="ECO:0007669"/>
    <property type="project" value="InterPro"/>
</dbReference>
<dbReference type="InterPro" id="IPR009991">
    <property type="entry name" value="DCTN3"/>
</dbReference>
<dbReference type="EMBL" id="LUCH01004895">
    <property type="protein sequence ID" value="KAF5398546.1"/>
    <property type="molecule type" value="Genomic_DNA"/>
</dbReference>